<evidence type="ECO:0000313" key="1">
    <source>
        <dbReference type="EMBL" id="KKS04948.1"/>
    </source>
</evidence>
<dbReference type="AlphaFoldDB" id="A0A0G0YWV5"/>
<evidence type="ECO:0000313" key="2">
    <source>
        <dbReference type="Proteomes" id="UP000034493"/>
    </source>
</evidence>
<organism evidence="1 2">
    <name type="scientific">Candidatus Curtissbacteria bacterium GW2011_GWA2_41_24</name>
    <dbReference type="NCBI Taxonomy" id="1618411"/>
    <lineage>
        <taxon>Bacteria</taxon>
        <taxon>Candidatus Curtissiibacteriota</taxon>
    </lineage>
</organism>
<reference evidence="1 2" key="1">
    <citation type="journal article" date="2015" name="Nature">
        <title>rRNA introns, odd ribosomes, and small enigmatic genomes across a large radiation of phyla.</title>
        <authorList>
            <person name="Brown C.T."/>
            <person name="Hug L.A."/>
            <person name="Thomas B.C."/>
            <person name="Sharon I."/>
            <person name="Castelle C.J."/>
            <person name="Singh A."/>
            <person name="Wilkins M.J."/>
            <person name="Williams K.H."/>
            <person name="Banfield J.F."/>
        </authorList>
    </citation>
    <scope>NUCLEOTIDE SEQUENCE [LARGE SCALE GENOMIC DNA]</scope>
</reference>
<dbReference type="Proteomes" id="UP000034493">
    <property type="component" value="Unassembled WGS sequence"/>
</dbReference>
<protein>
    <submittedName>
        <fullName evidence="1">Uncharacterized protein</fullName>
    </submittedName>
</protein>
<dbReference type="EMBL" id="LCBC01000002">
    <property type="protein sequence ID" value="KKS04948.1"/>
    <property type="molecule type" value="Genomic_DNA"/>
</dbReference>
<sequence>MRQEAPTQVPIRIERVKTIELILRDITDFVRLPSPIRAGFVGYLTDHLMLVCREEFPSGPEVESLIVRGIMYERLGVVRDLIEQGELAVLATQVSHLQDRQESEGIRSRPGELWTNVMVATEMNVAGFGDLNSASMKAAQDHLRVFLTMIDRTLGRNGLVVNGKQLPDRGDSKRYQQSFKKAINTGVASQQLKHAELIGASVLVKHHMPRAGGGMNG</sequence>
<accession>A0A0G0YWV5</accession>
<gene>
    <name evidence="1" type="ORF">UU56_C0002G0088</name>
</gene>
<proteinExistence type="predicted"/>
<name>A0A0G0YWV5_9BACT</name>
<comment type="caution">
    <text evidence="1">The sequence shown here is derived from an EMBL/GenBank/DDBJ whole genome shotgun (WGS) entry which is preliminary data.</text>
</comment>